<reference evidence="2" key="1">
    <citation type="journal article" date="2023" name="G3 (Bethesda)">
        <title>Genome assembly and association tests identify interacting loci associated with vigor, precocity, and sex in interspecific pistachio rootstocks.</title>
        <authorList>
            <person name="Palmer W."/>
            <person name="Jacygrad E."/>
            <person name="Sagayaradj S."/>
            <person name="Cavanaugh K."/>
            <person name="Han R."/>
            <person name="Bertier L."/>
            <person name="Beede B."/>
            <person name="Kafkas S."/>
            <person name="Golino D."/>
            <person name="Preece J."/>
            <person name="Michelmore R."/>
        </authorList>
    </citation>
    <scope>NUCLEOTIDE SEQUENCE [LARGE SCALE GENOMIC DNA]</scope>
</reference>
<keyword evidence="2" id="KW-1185">Reference proteome</keyword>
<dbReference type="EMBL" id="CM047902">
    <property type="protein sequence ID" value="KAJ0095409.1"/>
    <property type="molecule type" value="Genomic_DNA"/>
</dbReference>
<gene>
    <name evidence="1" type="ORF">Patl1_16132</name>
</gene>
<protein>
    <submittedName>
        <fullName evidence="1">Uncharacterized protein</fullName>
    </submittedName>
</protein>
<name>A0ACC1B8Y3_9ROSI</name>
<sequence length="120" mass="13548">MLEISVTVIASSAPASMRSSVGQHPKSYMEILSKIQRGEIPPGIKEINDSLPNPDQPLPNPGMAQRIKPWDVAQPSNKSTYEQDLGSTSELKCDRVLPWWHKNNVRTETETQKWDEDKHV</sequence>
<comment type="caution">
    <text evidence="1">The sequence shown here is derived from an EMBL/GenBank/DDBJ whole genome shotgun (WGS) entry which is preliminary data.</text>
</comment>
<organism evidence="1 2">
    <name type="scientific">Pistacia atlantica</name>
    <dbReference type="NCBI Taxonomy" id="434234"/>
    <lineage>
        <taxon>Eukaryota</taxon>
        <taxon>Viridiplantae</taxon>
        <taxon>Streptophyta</taxon>
        <taxon>Embryophyta</taxon>
        <taxon>Tracheophyta</taxon>
        <taxon>Spermatophyta</taxon>
        <taxon>Magnoliopsida</taxon>
        <taxon>eudicotyledons</taxon>
        <taxon>Gunneridae</taxon>
        <taxon>Pentapetalae</taxon>
        <taxon>rosids</taxon>
        <taxon>malvids</taxon>
        <taxon>Sapindales</taxon>
        <taxon>Anacardiaceae</taxon>
        <taxon>Pistacia</taxon>
    </lineage>
</organism>
<accession>A0ACC1B8Y3</accession>
<evidence type="ECO:0000313" key="1">
    <source>
        <dbReference type="EMBL" id="KAJ0095409.1"/>
    </source>
</evidence>
<evidence type="ECO:0000313" key="2">
    <source>
        <dbReference type="Proteomes" id="UP001164250"/>
    </source>
</evidence>
<dbReference type="Proteomes" id="UP001164250">
    <property type="component" value="Chromosome 6"/>
</dbReference>
<proteinExistence type="predicted"/>